<dbReference type="KEGG" id="pchm:VFPPC_15045"/>
<dbReference type="AlphaFoldDB" id="A0A179G2F3"/>
<evidence type="ECO:0000313" key="2">
    <source>
        <dbReference type="Proteomes" id="UP000078397"/>
    </source>
</evidence>
<dbReference type="OrthoDB" id="5152119at2759"/>
<reference evidence="1 2" key="1">
    <citation type="journal article" date="2016" name="PLoS Pathog.">
        <title>Biosynthesis of antibiotic leucinostatins in bio-control fungus Purpureocillium lilacinum and their inhibition on phytophthora revealed by genome mining.</title>
        <authorList>
            <person name="Wang G."/>
            <person name="Liu Z."/>
            <person name="Lin R."/>
            <person name="Li E."/>
            <person name="Mao Z."/>
            <person name="Ling J."/>
            <person name="Yang Y."/>
            <person name="Yin W.B."/>
            <person name="Xie B."/>
        </authorList>
    </citation>
    <scope>NUCLEOTIDE SEQUENCE [LARGE SCALE GENOMIC DNA]</scope>
    <source>
        <strain evidence="1">170</strain>
    </source>
</reference>
<protein>
    <submittedName>
        <fullName evidence="1">Uncharacterized protein</fullName>
    </submittedName>
</protein>
<dbReference type="RefSeq" id="XP_018148000.1">
    <property type="nucleotide sequence ID" value="XM_018292798.1"/>
</dbReference>
<comment type="caution">
    <text evidence="1">The sequence shown here is derived from an EMBL/GenBank/DDBJ whole genome shotgun (WGS) entry which is preliminary data.</text>
</comment>
<dbReference type="GeneID" id="28856792"/>
<dbReference type="Proteomes" id="UP000078397">
    <property type="component" value="Unassembled WGS sequence"/>
</dbReference>
<accession>A0A179G2F3</accession>
<gene>
    <name evidence="1" type="ORF">VFPPC_15045</name>
</gene>
<keyword evidence="2" id="KW-1185">Reference proteome</keyword>
<proteinExistence type="predicted"/>
<name>A0A179G2F3_METCM</name>
<sequence>MAVESTENGRPLNSQPFVPRSKSLATIKAKQHDVYLRGVLGGRTIQEVSDLPMEKRTELLRSVLVQENQPIVINAMACLSQLASHVTPAKILAPKELPGFDTSLSRLLKEAQEIYYGENHFVVDLCWLHDFVFDRTGGCGVSRGSVAEWVKQLTVVIDITHDKDEEQRDLVLEQLRYLERFKKAERVTIELQGGGMLNGSDLATHTKMKTITPAVRELVDMFPVHQLLIHKVICNGSFQNIRNYWNDPTDADIADVRLGRADFAAVMRVQTKSWTHGK</sequence>
<evidence type="ECO:0000313" key="1">
    <source>
        <dbReference type="EMBL" id="OAQ71917.1"/>
    </source>
</evidence>
<dbReference type="EMBL" id="LSBJ02000001">
    <property type="protein sequence ID" value="OAQ71917.1"/>
    <property type="molecule type" value="Genomic_DNA"/>
</dbReference>
<organism evidence="1 2">
    <name type="scientific">Pochonia chlamydosporia 170</name>
    <dbReference type="NCBI Taxonomy" id="1380566"/>
    <lineage>
        <taxon>Eukaryota</taxon>
        <taxon>Fungi</taxon>
        <taxon>Dikarya</taxon>
        <taxon>Ascomycota</taxon>
        <taxon>Pezizomycotina</taxon>
        <taxon>Sordariomycetes</taxon>
        <taxon>Hypocreomycetidae</taxon>
        <taxon>Hypocreales</taxon>
        <taxon>Clavicipitaceae</taxon>
        <taxon>Pochonia</taxon>
    </lineage>
</organism>